<gene>
    <name evidence="2" type="ORF">SAMN05444373_100549</name>
</gene>
<accession>A0A1M6CKB2</accession>
<protein>
    <submittedName>
        <fullName evidence="2">Uncharacterized protein</fullName>
    </submittedName>
</protein>
<organism evidence="2 3">
    <name type="scientific">Thermoclostridium caenicola</name>
    <dbReference type="NCBI Taxonomy" id="659425"/>
    <lineage>
        <taxon>Bacteria</taxon>
        <taxon>Bacillati</taxon>
        <taxon>Bacillota</taxon>
        <taxon>Clostridia</taxon>
        <taxon>Eubacteriales</taxon>
        <taxon>Oscillospiraceae</taxon>
        <taxon>Thermoclostridium</taxon>
    </lineage>
</organism>
<evidence type="ECO:0000313" key="2">
    <source>
        <dbReference type="EMBL" id="SHI61409.1"/>
    </source>
</evidence>
<feature type="transmembrane region" description="Helical" evidence="1">
    <location>
        <begin position="37"/>
        <end position="55"/>
    </location>
</feature>
<dbReference type="AlphaFoldDB" id="A0A1M6CKB2"/>
<dbReference type="EMBL" id="FQZP01000005">
    <property type="protein sequence ID" value="SHI61409.1"/>
    <property type="molecule type" value="Genomic_DNA"/>
</dbReference>
<dbReference type="Proteomes" id="UP000324781">
    <property type="component" value="Unassembled WGS sequence"/>
</dbReference>
<name>A0A1M6CKB2_9FIRM</name>
<proteinExistence type="predicted"/>
<evidence type="ECO:0000256" key="1">
    <source>
        <dbReference type="SAM" id="Phobius"/>
    </source>
</evidence>
<keyword evidence="1" id="KW-1133">Transmembrane helix</keyword>
<keyword evidence="3" id="KW-1185">Reference proteome</keyword>
<dbReference type="RefSeq" id="WP_149677818.1">
    <property type="nucleotide sequence ID" value="NZ_DAONMB010000123.1"/>
</dbReference>
<feature type="transmembrane region" description="Helical" evidence="1">
    <location>
        <begin position="12"/>
        <end position="31"/>
    </location>
</feature>
<reference evidence="2 3" key="1">
    <citation type="submission" date="2016-11" db="EMBL/GenBank/DDBJ databases">
        <authorList>
            <person name="Varghese N."/>
            <person name="Submissions S."/>
        </authorList>
    </citation>
    <scope>NUCLEOTIDE SEQUENCE [LARGE SCALE GENOMIC DNA]</scope>
    <source>
        <strain evidence="2 3">DSM 19027</strain>
    </source>
</reference>
<evidence type="ECO:0000313" key="3">
    <source>
        <dbReference type="Proteomes" id="UP000324781"/>
    </source>
</evidence>
<feature type="transmembrane region" description="Helical" evidence="1">
    <location>
        <begin position="90"/>
        <end position="118"/>
    </location>
</feature>
<keyword evidence="1" id="KW-0812">Transmembrane</keyword>
<feature type="transmembrane region" description="Helical" evidence="1">
    <location>
        <begin position="62"/>
        <end position="84"/>
    </location>
</feature>
<keyword evidence="1" id="KW-0472">Membrane</keyword>
<sequence length="162" mass="17677">MSGKSLSRVMMLCVGINGFIMVSLGTVLLVLQSPTTFLTIGLIVLGTGHLAVLGCPNPEKKILRYIVLLNLAMVFLIISGLTAYLQAEGFFRMAGIACLFWGLLILAACNILLAAWFLTGNRADAGSPEKEGQKTDGKLFDNYLDSLIQAKLLKHRSKFRRD</sequence>